<organism evidence="1">
    <name type="scientific">Fundidesulfovibrio putealis</name>
    <dbReference type="NCBI Taxonomy" id="270496"/>
    <lineage>
        <taxon>Bacteria</taxon>
        <taxon>Pseudomonadati</taxon>
        <taxon>Thermodesulfobacteriota</taxon>
        <taxon>Desulfovibrionia</taxon>
        <taxon>Desulfovibrionales</taxon>
        <taxon>Desulfovibrionaceae</taxon>
        <taxon>Fundidesulfovibrio</taxon>
    </lineage>
</organism>
<comment type="caution">
    <text evidence="1">The sequence shown here is derived from an EMBL/GenBank/DDBJ whole genome shotgun (WGS) entry which is preliminary data.</text>
</comment>
<dbReference type="EMBL" id="DSRP01000337">
    <property type="protein sequence ID" value="HGG92260.1"/>
    <property type="molecule type" value="Genomic_DNA"/>
</dbReference>
<protein>
    <submittedName>
        <fullName evidence="1">Uncharacterized protein</fullName>
    </submittedName>
</protein>
<reference evidence="1" key="1">
    <citation type="journal article" date="2020" name="mSystems">
        <title>Genome- and Community-Level Interaction Insights into Carbon Utilization and Element Cycling Functions of Hydrothermarchaeota in Hydrothermal Sediment.</title>
        <authorList>
            <person name="Zhou Z."/>
            <person name="Liu Y."/>
            <person name="Xu W."/>
            <person name="Pan J."/>
            <person name="Luo Z.H."/>
            <person name="Li M."/>
        </authorList>
    </citation>
    <scope>NUCLEOTIDE SEQUENCE [LARGE SCALE GENOMIC DNA]</scope>
    <source>
        <strain evidence="1">SpSt-413</strain>
    </source>
</reference>
<evidence type="ECO:0000313" key="1">
    <source>
        <dbReference type="EMBL" id="HGG92260.1"/>
    </source>
</evidence>
<dbReference type="AlphaFoldDB" id="A0A7C4AGL6"/>
<name>A0A7C4AGL6_9BACT</name>
<sequence>MQRRVRSVRVPAELDALDLTGIVAECAKYLRDLESAAMLKAQGDLNAAEALVRARQADLGRRVGHKVWEARLKYGDKRRREAGPEAGTEDTTM</sequence>
<proteinExistence type="predicted"/>
<accession>A0A7C4AGL6</accession>
<gene>
    <name evidence="1" type="ORF">ENR59_04835</name>
</gene>